<protein>
    <recommendedName>
        <fullName evidence="1">Nucleotidyl transferase domain-containing protein</fullName>
    </recommendedName>
</protein>
<feature type="non-terminal residue" evidence="2">
    <location>
        <position position="48"/>
    </location>
</feature>
<evidence type="ECO:0000259" key="1">
    <source>
        <dbReference type="Pfam" id="PF00483"/>
    </source>
</evidence>
<sequence length="48" mass="5056">MVKYKGGKHKWAKGAVVKAVILVGGQATRLLPLTCNTPKAMVPGAQHT</sequence>
<name>X1HT78_9ZZZZ</name>
<dbReference type="SUPFAM" id="SSF53448">
    <property type="entry name" value="Nucleotide-diphospho-sugar transferases"/>
    <property type="match status" value="1"/>
</dbReference>
<accession>X1HT78</accession>
<evidence type="ECO:0000313" key="2">
    <source>
        <dbReference type="EMBL" id="GAH73386.1"/>
    </source>
</evidence>
<dbReference type="Pfam" id="PF00483">
    <property type="entry name" value="NTP_transferase"/>
    <property type="match status" value="1"/>
</dbReference>
<dbReference type="EMBL" id="BARU01032638">
    <property type="protein sequence ID" value="GAH73386.1"/>
    <property type="molecule type" value="Genomic_DNA"/>
</dbReference>
<feature type="domain" description="Nucleotidyl transferase" evidence="1">
    <location>
        <begin position="18"/>
        <end position="46"/>
    </location>
</feature>
<dbReference type="InterPro" id="IPR029044">
    <property type="entry name" value="Nucleotide-diphossugar_trans"/>
</dbReference>
<comment type="caution">
    <text evidence="2">The sequence shown here is derived from an EMBL/GenBank/DDBJ whole genome shotgun (WGS) entry which is preliminary data.</text>
</comment>
<dbReference type="InterPro" id="IPR005835">
    <property type="entry name" value="NTP_transferase_dom"/>
</dbReference>
<reference evidence="2" key="1">
    <citation type="journal article" date="2014" name="Front. Microbiol.">
        <title>High frequency of phylogenetically diverse reductive dehalogenase-homologous genes in deep subseafloor sedimentary metagenomes.</title>
        <authorList>
            <person name="Kawai M."/>
            <person name="Futagami T."/>
            <person name="Toyoda A."/>
            <person name="Takaki Y."/>
            <person name="Nishi S."/>
            <person name="Hori S."/>
            <person name="Arai W."/>
            <person name="Tsubouchi T."/>
            <person name="Morono Y."/>
            <person name="Uchiyama I."/>
            <person name="Ito T."/>
            <person name="Fujiyama A."/>
            <person name="Inagaki F."/>
            <person name="Takami H."/>
        </authorList>
    </citation>
    <scope>NUCLEOTIDE SEQUENCE</scope>
    <source>
        <strain evidence="2">Expedition CK06-06</strain>
    </source>
</reference>
<organism evidence="2">
    <name type="scientific">marine sediment metagenome</name>
    <dbReference type="NCBI Taxonomy" id="412755"/>
    <lineage>
        <taxon>unclassified sequences</taxon>
        <taxon>metagenomes</taxon>
        <taxon>ecological metagenomes</taxon>
    </lineage>
</organism>
<proteinExistence type="predicted"/>
<gene>
    <name evidence="2" type="ORF">S03H2_51448</name>
</gene>
<dbReference type="AlphaFoldDB" id="X1HT78"/>
<dbReference type="Gene3D" id="3.90.550.10">
    <property type="entry name" value="Spore Coat Polysaccharide Biosynthesis Protein SpsA, Chain A"/>
    <property type="match status" value="1"/>
</dbReference>